<dbReference type="PROSITE" id="PS01189">
    <property type="entry name" value="RIBOSOMAL_S12E"/>
    <property type="match status" value="1"/>
</dbReference>
<dbReference type="SUPFAM" id="SSF55315">
    <property type="entry name" value="L30e-like"/>
    <property type="match status" value="1"/>
</dbReference>
<dbReference type="EMBL" id="JANBPU010000124">
    <property type="protein sequence ID" value="KAJ1915906.1"/>
    <property type="molecule type" value="Genomic_DNA"/>
</dbReference>
<dbReference type="GO" id="GO:1990904">
    <property type="term" value="C:ribonucleoprotein complex"/>
    <property type="evidence" value="ECO:0007669"/>
    <property type="project" value="UniProtKB-KW"/>
</dbReference>
<gene>
    <name evidence="6" type="primary">RPS12</name>
    <name evidence="6" type="ORF">H4219_004066</name>
</gene>
<keyword evidence="2 4" id="KW-0689">Ribosomal protein</keyword>
<dbReference type="InterPro" id="IPR029064">
    <property type="entry name" value="Ribosomal_eL30-like_sf"/>
</dbReference>
<protein>
    <recommendedName>
        <fullName evidence="4">40S ribosomal protein S12</fullName>
    </recommendedName>
</protein>
<evidence type="ECO:0000313" key="6">
    <source>
        <dbReference type="EMBL" id="KAJ1915906.1"/>
    </source>
</evidence>
<dbReference type="FunFam" id="3.30.1330.30:FF:000019">
    <property type="entry name" value="40S ribosomal protein S12"/>
    <property type="match status" value="1"/>
</dbReference>
<dbReference type="InterPro" id="IPR000530">
    <property type="entry name" value="Ribosomal_eS12"/>
</dbReference>
<name>A0A9W7ZSV7_9FUNG</name>
<dbReference type="Pfam" id="PF01248">
    <property type="entry name" value="Ribosomal_L7Ae"/>
    <property type="match status" value="1"/>
</dbReference>
<comment type="caution">
    <text evidence="6">The sequence shown here is derived from an EMBL/GenBank/DDBJ whole genome shotgun (WGS) entry which is preliminary data.</text>
</comment>
<evidence type="ECO:0000313" key="7">
    <source>
        <dbReference type="Proteomes" id="UP001150538"/>
    </source>
</evidence>
<feature type="domain" description="Ribosomal protein eL8/eL30/eS12/Gadd45" evidence="5">
    <location>
        <begin position="31"/>
        <end position="124"/>
    </location>
</feature>
<evidence type="ECO:0000259" key="5">
    <source>
        <dbReference type="Pfam" id="PF01248"/>
    </source>
</evidence>
<sequence>MASEGDVVVEQQEVVEVAVTETKAQLTTEEALEQVLKKALVDGGLTRGVREVVKALDSKRAHLCVLNEATEEKGIADLVSALCAEANVPLVKVSDGKKLGEWAGLCKIDREGNARKVVSASCVAVTNWGEDSEGRTVILNNFAQN</sequence>
<accession>A0A9W7ZSV7</accession>
<dbReference type="AlphaFoldDB" id="A0A9W7ZSV7"/>
<dbReference type="OrthoDB" id="10249311at2759"/>
<dbReference type="GO" id="GO:0005840">
    <property type="term" value="C:ribosome"/>
    <property type="evidence" value="ECO:0007669"/>
    <property type="project" value="UniProtKB-KW"/>
</dbReference>
<keyword evidence="7" id="KW-1185">Reference proteome</keyword>
<dbReference type="InterPro" id="IPR004038">
    <property type="entry name" value="Ribosomal_eL8/eL30/eS12/Gad45"/>
</dbReference>
<organism evidence="6 7">
    <name type="scientific">Mycoemilia scoparia</name>
    <dbReference type="NCBI Taxonomy" id="417184"/>
    <lineage>
        <taxon>Eukaryota</taxon>
        <taxon>Fungi</taxon>
        <taxon>Fungi incertae sedis</taxon>
        <taxon>Zoopagomycota</taxon>
        <taxon>Kickxellomycotina</taxon>
        <taxon>Kickxellomycetes</taxon>
        <taxon>Kickxellales</taxon>
        <taxon>Kickxellaceae</taxon>
        <taxon>Mycoemilia</taxon>
    </lineage>
</organism>
<evidence type="ECO:0000256" key="3">
    <source>
        <dbReference type="ARBA" id="ARBA00023274"/>
    </source>
</evidence>
<evidence type="ECO:0000256" key="1">
    <source>
        <dbReference type="ARBA" id="ARBA00005824"/>
    </source>
</evidence>
<dbReference type="Gene3D" id="3.30.1330.30">
    <property type="match status" value="1"/>
</dbReference>
<dbReference type="PANTHER" id="PTHR11843">
    <property type="entry name" value="40S RIBOSOMAL PROTEIN S12"/>
    <property type="match status" value="1"/>
</dbReference>
<evidence type="ECO:0000256" key="4">
    <source>
        <dbReference type="RuleBase" id="RU000670"/>
    </source>
</evidence>
<keyword evidence="3 4" id="KW-0687">Ribonucleoprotein</keyword>
<proteinExistence type="inferred from homology"/>
<dbReference type="GO" id="GO:0006412">
    <property type="term" value="P:translation"/>
    <property type="evidence" value="ECO:0007669"/>
    <property type="project" value="InterPro"/>
</dbReference>
<dbReference type="Proteomes" id="UP001150538">
    <property type="component" value="Unassembled WGS sequence"/>
</dbReference>
<comment type="similarity">
    <text evidence="1 4">Belongs to the eukaryotic ribosomal protein eS12 family.</text>
</comment>
<evidence type="ECO:0000256" key="2">
    <source>
        <dbReference type="ARBA" id="ARBA00022980"/>
    </source>
</evidence>
<dbReference type="InterPro" id="IPR047860">
    <property type="entry name" value="Ribosomal_eS12_CS"/>
</dbReference>
<dbReference type="PRINTS" id="PR00972">
    <property type="entry name" value="RIBSOMALS12E"/>
</dbReference>
<dbReference type="GO" id="GO:0003735">
    <property type="term" value="F:structural constituent of ribosome"/>
    <property type="evidence" value="ECO:0007669"/>
    <property type="project" value="InterPro"/>
</dbReference>
<reference evidence="6" key="1">
    <citation type="submission" date="2022-07" db="EMBL/GenBank/DDBJ databases">
        <title>Phylogenomic reconstructions and comparative analyses of Kickxellomycotina fungi.</title>
        <authorList>
            <person name="Reynolds N.K."/>
            <person name="Stajich J.E."/>
            <person name="Barry K."/>
            <person name="Grigoriev I.V."/>
            <person name="Crous P."/>
            <person name="Smith M.E."/>
        </authorList>
    </citation>
    <scope>NUCLEOTIDE SEQUENCE</scope>
    <source>
        <strain evidence="6">NBRC 100468</strain>
    </source>
</reference>